<evidence type="ECO:0000313" key="1">
    <source>
        <dbReference type="EMBL" id="DAD95325.1"/>
    </source>
</evidence>
<sequence>MLMINSAVKVGSQGSLGGKETESKIDFASDNIKFNTYKQKYQFLRKQLNTDPGDKDL</sequence>
<organism evidence="1">
    <name type="scientific">Podoviridae sp. ctsNK10</name>
    <dbReference type="NCBI Taxonomy" id="2826582"/>
    <lineage>
        <taxon>Viruses</taxon>
        <taxon>Duplodnaviria</taxon>
        <taxon>Heunggongvirae</taxon>
        <taxon>Uroviricota</taxon>
        <taxon>Caudoviricetes</taxon>
    </lineage>
</organism>
<reference evidence="1" key="1">
    <citation type="journal article" date="2021" name="Proc. Natl. Acad. Sci. U.S.A.">
        <title>A Catalog of Tens of Thousands of Viruses from Human Metagenomes Reveals Hidden Associations with Chronic Diseases.</title>
        <authorList>
            <person name="Tisza M.J."/>
            <person name="Buck C.B."/>
        </authorList>
    </citation>
    <scope>NUCLEOTIDE SEQUENCE</scope>
    <source>
        <strain evidence="1">CtsNK10</strain>
    </source>
</reference>
<proteinExistence type="predicted"/>
<name>A0A8S5NKJ4_9CAUD</name>
<accession>A0A8S5NKJ4</accession>
<dbReference type="EMBL" id="BK015191">
    <property type="protein sequence ID" value="DAD95325.1"/>
    <property type="molecule type" value="Genomic_DNA"/>
</dbReference>
<protein>
    <submittedName>
        <fullName evidence="1">Uncharacterized protein</fullName>
    </submittedName>
</protein>